<evidence type="ECO:0000256" key="8">
    <source>
        <dbReference type="SAM" id="SignalP"/>
    </source>
</evidence>
<dbReference type="InterPro" id="IPR005017">
    <property type="entry name" value="OMPP1/FadL/TodX"/>
</dbReference>
<evidence type="ECO:0000256" key="4">
    <source>
        <dbReference type="ARBA" id="ARBA00022692"/>
    </source>
</evidence>
<keyword evidence="4" id="KW-0812">Transmembrane</keyword>
<proteinExistence type="inferred from homology"/>
<keyword evidence="3" id="KW-1134">Transmembrane beta strand</keyword>
<dbReference type="PANTHER" id="PTHR35093:SF8">
    <property type="entry name" value="OUTER MEMBRANE PROTEIN NMB0088-RELATED"/>
    <property type="match status" value="1"/>
</dbReference>
<comment type="subcellular location">
    <subcellularLocation>
        <location evidence="1">Cell outer membrane</location>
        <topology evidence="1">Multi-pass membrane protein</topology>
    </subcellularLocation>
</comment>
<evidence type="ECO:0000256" key="6">
    <source>
        <dbReference type="ARBA" id="ARBA00023136"/>
    </source>
</evidence>
<comment type="caution">
    <text evidence="9">The sequence shown here is derived from an EMBL/GenBank/DDBJ whole genome shotgun (WGS) entry which is preliminary data.</text>
</comment>
<evidence type="ECO:0000313" key="10">
    <source>
        <dbReference type="Proteomes" id="UP001553161"/>
    </source>
</evidence>
<keyword evidence="6" id="KW-0472">Membrane</keyword>
<dbReference type="SUPFAM" id="SSF56935">
    <property type="entry name" value="Porins"/>
    <property type="match status" value="1"/>
</dbReference>
<evidence type="ECO:0000256" key="1">
    <source>
        <dbReference type="ARBA" id="ARBA00004571"/>
    </source>
</evidence>
<keyword evidence="10" id="KW-1185">Reference proteome</keyword>
<protein>
    <submittedName>
        <fullName evidence="9">Outer membrane protein transport protein</fullName>
    </submittedName>
</protein>
<organism evidence="9 10">
    <name type="scientific">Meridianimarinicoccus marinus</name>
    <dbReference type="NCBI Taxonomy" id="3231483"/>
    <lineage>
        <taxon>Bacteria</taxon>
        <taxon>Pseudomonadati</taxon>
        <taxon>Pseudomonadota</taxon>
        <taxon>Alphaproteobacteria</taxon>
        <taxon>Rhodobacterales</taxon>
        <taxon>Paracoccaceae</taxon>
        <taxon>Meridianimarinicoccus</taxon>
    </lineage>
</organism>
<evidence type="ECO:0000256" key="2">
    <source>
        <dbReference type="ARBA" id="ARBA00008163"/>
    </source>
</evidence>
<accession>A0ABV3L527</accession>
<dbReference type="Pfam" id="PF03349">
    <property type="entry name" value="Toluene_X"/>
    <property type="match status" value="1"/>
</dbReference>
<reference evidence="9 10" key="1">
    <citation type="submission" date="2024-07" db="EMBL/GenBank/DDBJ databases">
        <authorList>
            <person name="Kang M."/>
        </authorList>
    </citation>
    <scope>NUCLEOTIDE SEQUENCE [LARGE SCALE GENOMIC DNA]</scope>
    <source>
        <strain evidence="9 10">DFM31</strain>
    </source>
</reference>
<dbReference type="Proteomes" id="UP001553161">
    <property type="component" value="Unassembled WGS sequence"/>
</dbReference>
<evidence type="ECO:0000256" key="7">
    <source>
        <dbReference type="ARBA" id="ARBA00023237"/>
    </source>
</evidence>
<keyword evidence="7" id="KW-0998">Cell outer membrane</keyword>
<evidence type="ECO:0000313" key="9">
    <source>
        <dbReference type="EMBL" id="MEV8466699.1"/>
    </source>
</evidence>
<keyword evidence="5 8" id="KW-0732">Signal</keyword>
<evidence type="ECO:0000256" key="3">
    <source>
        <dbReference type="ARBA" id="ARBA00022452"/>
    </source>
</evidence>
<dbReference type="PANTHER" id="PTHR35093">
    <property type="entry name" value="OUTER MEMBRANE PROTEIN NMB0088-RELATED"/>
    <property type="match status" value="1"/>
</dbReference>
<gene>
    <name evidence="9" type="ORF">AB0T83_07910</name>
</gene>
<dbReference type="RefSeq" id="WP_366192491.1">
    <property type="nucleotide sequence ID" value="NZ_JBFBVU010000007.1"/>
</dbReference>
<sequence length="381" mass="40828">MTKSLTLATAIVGLAGAAQAGGIDRSGQPMDLLFKDGNYLEFTAVRTIPDVSGTDIAQSPPGFPIPYDSGVSYNDVADAFNDLRFGIKYDFNEKFSLAFMGGEDYGVDILYPEETGSLLGGTLADANSYALALVGRYHVNENFSLHAGVRRQTADGKIGLGGLAYGRVSGYEVNLSQDSAWGYIVGGAYERPEIGLRVALTYNSKITHSFKTTETLNGASLGNSKNTDVDIPQSVNLDFQTGVAEDTLVFGQIRWVDHSQFTVDPEFFTALTGTGLVKVDNSTTYTLGVGHRFTDQISASIAYIYDDVYGDDLVSPLAPTHGSQALRLGATYRVNQVEFAAGLRYTWLGDAFAETGTPDVARADFSGNSAVSVGLRVGYFF</sequence>
<feature type="signal peptide" evidence="8">
    <location>
        <begin position="1"/>
        <end position="20"/>
    </location>
</feature>
<feature type="chain" id="PRO_5047301443" evidence="8">
    <location>
        <begin position="21"/>
        <end position="381"/>
    </location>
</feature>
<dbReference type="EMBL" id="JBFBVU010000007">
    <property type="protein sequence ID" value="MEV8466699.1"/>
    <property type="molecule type" value="Genomic_DNA"/>
</dbReference>
<comment type="similarity">
    <text evidence="2">Belongs to the OmpP1/FadL family.</text>
</comment>
<name>A0ABV3L527_9RHOB</name>
<evidence type="ECO:0000256" key="5">
    <source>
        <dbReference type="ARBA" id="ARBA00022729"/>
    </source>
</evidence>
<dbReference type="Gene3D" id="2.40.160.60">
    <property type="entry name" value="Outer membrane protein transport protein (OMPP1/FadL/TodX)"/>
    <property type="match status" value="1"/>
</dbReference>